<keyword evidence="2" id="KW-1185">Reference proteome</keyword>
<name>A0A9P4M4W6_9PEZI</name>
<dbReference type="Proteomes" id="UP000799772">
    <property type="component" value="Unassembled WGS sequence"/>
</dbReference>
<dbReference type="AlphaFoldDB" id="A0A9P4M4W6"/>
<organism evidence="1 2">
    <name type="scientific">Rhizodiscina lignyota</name>
    <dbReference type="NCBI Taxonomy" id="1504668"/>
    <lineage>
        <taxon>Eukaryota</taxon>
        <taxon>Fungi</taxon>
        <taxon>Dikarya</taxon>
        <taxon>Ascomycota</taxon>
        <taxon>Pezizomycotina</taxon>
        <taxon>Dothideomycetes</taxon>
        <taxon>Pleosporomycetidae</taxon>
        <taxon>Aulographales</taxon>
        <taxon>Rhizodiscinaceae</taxon>
        <taxon>Rhizodiscina</taxon>
    </lineage>
</organism>
<evidence type="ECO:0000313" key="1">
    <source>
        <dbReference type="EMBL" id="KAF2098156.1"/>
    </source>
</evidence>
<dbReference type="PANTHER" id="PTHR42085:SF1">
    <property type="entry name" value="F-BOX DOMAIN-CONTAINING PROTEIN"/>
    <property type="match status" value="1"/>
</dbReference>
<dbReference type="EMBL" id="ML978127">
    <property type="protein sequence ID" value="KAF2098156.1"/>
    <property type="molecule type" value="Genomic_DNA"/>
</dbReference>
<protein>
    <recommendedName>
        <fullName evidence="3">F-box domain-containing protein</fullName>
    </recommendedName>
</protein>
<dbReference type="PANTHER" id="PTHR42085">
    <property type="entry name" value="F-BOX DOMAIN-CONTAINING PROTEIN"/>
    <property type="match status" value="1"/>
</dbReference>
<dbReference type="SUPFAM" id="SSF52047">
    <property type="entry name" value="RNI-like"/>
    <property type="match status" value="1"/>
</dbReference>
<evidence type="ECO:0008006" key="3">
    <source>
        <dbReference type="Google" id="ProtNLM"/>
    </source>
</evidence>
<accession>A0A9P4M4W6</accession>
<gene>
    <name evidence="1" type="ORF">NA57DRAFT_57321</name>
</gene>
<dbReference type="OrthoDB" id="3786918at2759"/>
<comment type="caution">
    <text evidence="1">The sequence shown here is derived from an EMBL/GenBank/DDBJ whole genome shotgun (WGS) entry which is preliminary data.</text>
</comment>
<evidence type="ECO:0000313" key="2">
    <source>
        <dbReference type="Proteomes" id="UP000799772"/>
    </source>
</evidence>
<dbReference type="Gene3D" id="3.80.10.10">
    <property type="entry name" value="Ribonuclease Inhibitor"/>
    <property type="match status" value="1"/>
</dbReference>
<sequence>MSKSQSRLLQLPVELRLQIYETVFDKGQGYQSKTYLHLLRVCRQIRNEALPIAFQDLPSFRNVQQFCTWTQGCPNSELLIPFLKTAQIEAPDTTLQDLAHKLTDVKWESNGDPDCERVWKEYLGFRTGFRLLAPLRPLPQREKLIQGTLTRLKRLKSSRNKMRHPQTDPFSALLNAFQTVAHLKYLQLGVGPRPFDYVPFGHVQAEQELLARIVSICCTDLEGFAIDNALLHLDFLPRLQQLQHFEFSGFSKTSSNELLSILQSLPRLSSIRIFFAANTTPMWYGQPHSMSFCPEVLAGLKPLRKFSICTISSERSKHTFLTAPMLRALRLHTESLEELNLESNFEINQEVAQELESLVTESSLSRLTLWLVVNDASKKRDLERLSELDIKDSKVSLLYPHVGHLRFGSFGIRPRTLFSGEP</sequence>
<proteinExistence type="predicted"/>
<dbReference type="InterPro" id="IPR038883">
    <property type="entry name" value="AN11006-like"/>
</dbReference>
<reference evidence="1" key="1">
    <citation type="journal article" date="2020" name="Stud. Mycol.">
        <title>101 Dothideomycetes genomes: a test case for predicting lifestyles and emergence of pathogens.</title>
        <authorList>
            <person name="Haridas S."/>
            <person name="Albert R."/>
            <person name="Binder M."/>
            <person name="Bloem J."/>
            <person name="Labutti K."/>
            <person name="Salamov A."/>
            <person name="Andreopoulos B."/>
            <person name="Baker S."/>
            <person name="Barry K."/>
            <person name="Bills G."/>
            <person name="Bluhm B."/>
            <person name="Cannon C."/>
            <person name="Castanera R."/>
            <person name="Culley D."/>
            <person name="Daum C."/>
            <person name="Ezra D."/>
            <person name="Gonzalez J."/>
            <person name="Henrissat B."/>
            <person name="Kuo A."/>
            <person name="Liang C."/>
            <person name="Lipzen A."/>
            <person name="Lutzoni F."/>
            <person name="Magnuson J."/>
            <person name="Mondo S."/>
            <person name="Nolan M."/>
            <person name="Ohm R."/>
            <person name="Pangilinan J."/>
            <person name="Park H.-J."/>
            <person name="Ramirez L."/>
            <person name="Alfaro M."/>
            <person name="Sun H."/>
            <person name="Tritt A."/>
            <person name="Yoshinaga Y."/>
            <person name="Zwiers L.-H."/>
            <person name="Turgeon B."/>
            <person name="Goodwin S."/>
            <person name="Spatafora J."/>
            <person name="Crous P."/>
            <person name="Grigoriev I."/>
        </authorList>
    </citation>
    <scope>NUCLEOTIDE SEQUENCE</scope>
    <source>
        <strain evidence="1">CBS 133067</strain>
    </source>
</reference>
<dbReference type="InterPro" id="IPR032675">
    <property type="entry name" value="LRR_dom_sf"/>
</dbReference>